<dbReference type="EMBL" id="BAABFT010000008">
    <property type="protein sequence ID" value="GAA4327564.1"/>
    <property type="molecule type" value="Genomic_DNA"/>
</dbReference>
<protein>
    <submittedName>
        <fullName evidence="1">Uncharacterized protein</fullName>
    </submittedName>
</protein>
<reference evidence="2" key="1">
    <citation type="journal article" date="2019" name="Int. J. Syst. Evol. Microbiol.">
        <title>The Global Catalogue of Microorganisms (GCM) 10K type strain sequencing project: providing services to taxonomists for standard genome sequencing and annotation.</title>
        <authorList>
            <consortium name="The Broad Institute Genomics Platform"/>
            <consortium name="The Broad Institute Genome Sequencing Center for Infectious Disease"/>
            <person name="Wu L."/>
            <person name="Ma J."/>
        </authorList>
    </citation>
    <scope>NUCLEOTIDE SEQUENCE [LARGE SCALE GENOMIC DNA]</scope>
    <source>
        <strain evidence="2">JCM 17705</strain>
    </source>
</reference>
<accession>A0ABP8GNK6</accession>
<dbReference type="RefSeq" id="WP_345212041.1">
    <property type="nucleotide sequence ID" value="NZ_BAABFT010000008.1"/>
</dbReference>
<dbReference type="Proteomes" id="UP001500582">
    <property type="component" value="Unassembled WGS sequence"/>
</dbReference>
<keyword evidence="2" id="KW-1185">Reference proteome</keyword>
<organism evidence="1 2">
    <name type="scientific">Mucilaginibacter gynuensis</name>
    <dbReference type="NCBI Taxonomy" id="1302236"/>
    <lineage>
        <taxon>Bacteria</taxon>
        <taxon>Pseudomonadati</taxon>
        <taxon>Bacteroidota</taxon>
        <taxon>Sphingobacteriia</taxon>
        <taxon>Sphingobacteriales</taxon>
        <taxon>Sphingobacteriaceae</taxon>
        <taxon>Mucilaginibacter</taxon>
    </lineage>
</organism>
<evidence type="ECO:0000313" key="2">
    <source>
        <dbReference type="Proteomes" id="UP001500582"/>
    </source>
</evidence>
<name>A0ABP8GNK6_9SPHI</name>
<gene>
    <name evidence="1" type="ORF">GCM10023149_31040</name>
</gene>
<proteinExistence type="predicted"/>
<comment type="caution">
    <text evidence="1">The sequence shown here is derived from an EMBL/GenBank/DDBJ whole genome shotgun (WGS) entry which is preliminary data.</text>
</comment>
<evidence type="ECO:0000313" key="1">
    <source>
        <dbReference type="EMBL" id="GAA4327564.1"/>
    </source>
</evidence>
<sequence>MQLNAIINLVCPACNIRQNCTTLIDGYGFPYALCDYSKCRHKITGDEYAEATELTVKNPDDLRIALKLLTKNS</sequence>